<keyword evidence="5" id="KW-0521">NADP</keyword>
<dbReference type="GO" id="GO:0003723">
    <property type="term" value="F:RNA binding"/>
    <property type="evidence" value="ECO:0007669"/>
    <property type="project" value="TreeGrafter"/>
</dbReference>
<name>A0A3E4ZBB9_9BACT</name>
<dbReference type="Proteomes" id="UP000260814">
    <property type="component" value="Unassembled WGS sequence"/>
</dbReference>
<proteinExistence type="inferred from homology"/>
<protein>
    <recommendedName>
        <fullName evidence="7">tRNA-dihydrouridine synthase</fullName>
        <ecNumber evidence="7">1.3.1.-</ecNumber>
    </recommendedName>
</protein>
<dbReference type="SUPFAM" id="SSF51395">
    <property type="entry name" value="FMN-linked oxidoreductases"/>
    <property type="match status" value="1"/>
</dbReference>
<feature type="binding site" evidence="9">
    <location>
        <begin position="237"/>
        <end position="238"/>
    </location>
    <ligand>
        <name>FMN</name>
        <dbReference type="ChEBI" id="CHEBI:58210"/>
    </ligand>
</feature>
<dbReference type="CDD" id="cd02801">
    <property type="entry name" value="DUS_like_FMN"/>
    <property type="match status" value="1"/>
</dbReference>
<keyword evidence="3 7" id="KW-0288">FMN</keyword>
<comment type="caution">
    <text evidence="11">The sequence shown here is derived from an EMBL/GenBank/DDBJ whole genome shotgun (WGS) entry which is preliminary data.</text>
</comment>
<comment type="similarity">
    <text evidence="7">Belongs to the dus family.</text>
</comment>
<feature type="active site" description="Proton donor" evidence="8">
    <location>
        <position position="113"/>
    </location>
</feature>
<evidence type="ECO:0000256" key="3">
    <source>
        <dbReference type="ARBA" id="ARBA00022643"/>
    </source>
</evidence>
<dbReference type="Pfam" id="PF01207">
    <property type="entry name" value="Dus"/>
    <property type="match status" value="1"/>
</dbReference>
<dbReference type="AlphaFoldDB" id="A0A3E4ZBB9"/>
<evidence type="ECO:0000256" key="7">
    <source>
        <dbReference type="PIRNR" id="PIRNR006621"/>
    </source>
</evidence>
<accession>A0A3E4ZBB9</accession>
<dbReference type="PANTHER" id="PTHR45846:SF1">
    <property type="entry name" value="TRNA-DIHYDROURIDINE(47) SYNTHASE [NAD(P)(+)]-LIKE"/>
    <property type="match status" value="1"/>
</dbReference>
<dbReference type="EC" id="1.3.1.-" evidence="7"/>
<evidence type="ECO:0000256" key="6">
    <source>
        <dbReference type="ARBA" id="ARBA00023002"/>
    </source>
</evidence>
<dbReference type="EMBL" id="QSTW01000004">
    <property type="protein sequence ID" value="RGM92385.1"/>
    <property type="molecule type" value="Genomic_DNA"/>
</dbReference>
<dbReference type="InterPro" id="IPR001269">
    <property type="entry name" value="DUS_fam"/>
</dbReference>
<keyword evidence="6 7" id="KW-0560">Oxidoreductase</keyword>
<feature type="domain" description="DUS-like FMN-binding" evidence="10">
    <location>
        <begin position="25"/>
        <end position="279"/>
    </location>
</feature>
<dbReference type="PIRSF" id="PIRSF006621">
    <property type="entry name" value="Dus"/>
    <property type="match status" value="1"/>
</dbReference>
<dbReference type="InterPro" id="IPR013785">
    <property type="entry name" value="Aldolase_TIM"/>
</dbReference>
<feature type="binding site" evidence="9">
    <location>
        <position position="152"/>
    </location>
    <ligand>
        <name>FMN</name>
        <dbReference type="ChEBI" id="CHEBI:58210"/>
    </ligand>
</feature>
<dbReference type="Gene3D" id="3.20.20.70">
    <property type="entry name" value="Aldolase class I"/>
    <property type="match status" value="1"/>
</dbReference>
<dbReference type="InterPro" id="IPR035587">
    <property type="entry name" value="DUS-like_FMN-bd"/>
</dbReference>
<evidence type="ECO:0000256" key="5">
    <source>
        <dbReference type="ARBA" id="ARBA00022857"/>
    </source>
</evidence>
<dbReference type="GO" id="GO:0050660">
    <property type="term" value="F:flavin adenine dinucleotide binding"/>
    <property type="evidence" value="ECO:0007669"/>
    <property type="project" value="InterPro"/>
</dbReference>
<dbReference type="InterPro" id="IPR018517">
    <property type="entry name" value="tRNA_hU_synthase_CS"/>
</dbReference>
<evidence type="ECO:0000256" key="2">
    <source>
        <dbReference type="ARBA" id="ARBA00022630"/>
    </source>
</evidence>
<comment type="cofactor">
    <cofactor evidence="1 7 9">
        <name>FMN</name>
        <dbReference type="ChEBI" id="CHEBI:58210"/>
    </cofactor>
</comment>
<gene>
    <name evidence="11" type="ORF">DXB87_05055</name>
</gene>
<organism evidence="11 12">
    <name type="scientific">Phocaeicola plebeius</name>
    <dbReference type="NCBI Taxonomy" id="310297"/>
    <lineage>
        <taxon>Bacteria</taxon>
        <taxon>Pseudomonadati</taxon>
        <taxon>Bacteroidota</taxon>
        <taxon>Bacteroidia</taxon>
        <taxon>Bacteroidales</taxon>
        <taxon>Bacteroidaceae</taxon>
        <taxon>Phocaeicola</taxon>
    </lineage>
</organism>
<comment type="function">
    <text evidence="7">Catalyzes the synthesis of 5,6-dihydrouridine (D), a modified base found in the D-loop of most tRNAs, via the reduction of the C5-C6 double bond in target uridines.</text>
</comment>
<reference evidence="11 12" key="1">
    <citation type="submission" date="2018-08" db="EMBL/GenBank/DDBJ databases">
        <title>A genome reference for cultivated species of the human gut microbiota.</title>
        <authorList>
            <person name="Zou Y."/>
            <person name="Xue W."/>
            <person name="Luo G."/>
        </authorList>
    </citation>
    <scope>NUCLEOTIDE SEQUENCE [LARGE SCALE GENOMIC DNA]</scope>
    <source>
        <strain evidence="11 12">OM06-2</strain>
    </source>
</reference>
<evidence type="ECO:0000259" key="10">
    <source>
        <dbReference type="Pfam" id="PF01207"/>
    </source>
</evidence>
<keyword evidence="4 7" id="KW-0819">tRNA processing</keyword>
<evidence type="ECO:0000256" key="9">
    <source>
        <dbReference type="PIRSR" id="PIRSR006621-2"/>
    </source>
</evidence>
<evidence type="ECO:0000256" key="4">
    <source>
        <dbReference type="ARBA" id="ARBA00022694"/>
    </source>
</evidence>
<keyword evidence="9" id="KW-0547">Nucleotide-binding</keyword>
<feature type="binding site" evidence="9">
    <location>
        <position position="181"/>
    </location>
    <ligand>
        <name>FMN</name>
        <dbReference type="ChEBI" id="CHEBI:58210"/>
    </ligand>
</feature>
<evidence type="ECO:0000313" key="12">
    <source>
        <dbReference type="Proteomes" id="UP000260814"/>
    </source>
</evidence>
<evidence type="ECO:0000256" key="1">
    <source>
        <dbReference type="ARBA" id="ARBA00001917"/>
    </source>
</evidence>
<dbReference type="PROSITE" id="PS01136">
    <property type="entry name" value="UPF0034"/>
    <property type="match status" value="1"/>
</dbReference>
<evidence type="ECO:0000256" key="8">
    <source>
        <dbReference type="PIRSR" id="PIRSR006621-1"/>
    </source>
</evidence>
<sequence length="328" mass="37489">MYFHKDSELFLYLRDMKENVPVIYAAPLQGFTEVAWRNAHAQCLGGVDAYYTPFVRLEKGEIRNKDRRDVSPEENTVPRLVPQVIASDPEELKVLTDFLASQGYREIDVNMGCPFPLIVRRGKGAGILSSPEKVEALLEMMKVFPEIRFSVKMRLGGQDAEEWKALVPLLNRSCVTQVTLHPRIGKQQYKGAVDREAFRAFYEACERPLVYNGDLLTVADIREVLEAFPRLKGVMLGRGLLANPALALAFREGELSENELKARVAQMHRQMYLYYHRVIEGGEAQLLAKLKTCWEYLLPELDKKRRKAILKSNRLDGYLRAVEEALRG</sequence>
<dbReference type="PANTHER" id="PTHR45846">
    <property type="entry name" value="TRNA-DIHYDROURIDINE(47) SYNTHASE [NAD(P)(+)]-LIKE"/>
    <property type="match status" value="1"/>
</dbReference>
<dbReference type="GO" id="GO:0017150">
    <property type="term" value="F:tRNA dihydrouridine synthase activity"/>
    <property type="evidence" value="ECO:0007669"/>
    <property type="project" value="InterPro"/>
</dbReference>
<evidence type="ECO:0000313" key="11">
    <source>
        <dbReference type="EMBL" id="RGM92385.1"/>
    </source>
</evidence>
<keyword evidence="2 7" id="KW-0285">Flavoprotein</keyword>
<feature type="binding site" evidence="9">
    <location>
        <position position="83"/>
    </location>
    <ligand>
        <name>FMN</name>
        <dbReference type="ChEBI" id="CHEBI:58210"/>
    </ligand>
</feature>